<evidence type="ECO:0000313" key="1">
    <source>
        <dbReference type="EMBL" id="CAE6465861.1"/>
    </source>
</evidence>
<organism evidence="1 2">
    <name type="scientific">Rhizoctonia solani</name>
    <dbReference type="NCBI Taxonomy" id="456999"/>
    <lineage>
        <taxon>Eukaryota</taxon>
        <taxon>Fungi</taxon>
        <taxon>Dikarya</taxon>
        <taxon>Basidiomycota</taxon>
        <taxon>Agaricomycotina</taxon>
        <taxon>Agaricomycetes</taxon>
        <taxon>Cantharellales</taxon>
        <taxon>Ceratobasidiaceae</taxon>
        <taxon>Rhizoctonia</taxon>
    </lineage>
</organism>
<dbReference type="AlphaFoldDB" id="A0A8H3BU75"/>
<dbReference type="EMBL" id="CAJMXA010001588">
    <property type="protein sequence ID" value="CAE6465861.1"/>
    <property type="molecule type" value="Genomic_DNA"/>
</dbReference>
<sequence>MAQVFEIPEILCIICEKARRSDLARLLTTSRLFFNCAVPPVWRSLPDSAPAILIKLLPNAEIYLRPELNRMLLIAILDSLKPLDGKSLTRFNLYAPYVKRLVRYPRNELSNVLWDRLLKLVDARPILPNLEVLKTSLAEPYYGLTEEPTLFISPYLSPTLTELDDVRKAHELVVSVSLLLSMRRIAQECPRVRSLKLANVKTSGYPVLSPACADDLANSLGRLRNLRVLGIGTTVSEPKVLEALGNLPHLELLTLTEIGAAADWTFSTATLPKYLDVSLPPGSFPALQHIGIIPHISSPPVIRIWSLTALVQRLTSISVRINESVTQAQLGGFVRSICECSPLVTALYLDCSGSSDRDCVTLLSPQIIETLAQLPLQCLWLCGKETHDEDRCESEQFALAFPRMEYLRVRGYYFTFKDLSFIAKHMPQLQQLSVRVEMDTHWPSRGELSRLALTPSPSQLYLHLRIFYPLEHQQIEQIGLEIRHGLPNRIVEAMAACLHALWPNGVICETDRRPDKYGRVSWTHNVNAALQRLRELEVDGHSDQTVFMPRKYLRNRVSPLFHRF</sequence>
<name>A0A8H3BU75_9AGAM</name>
<dbReference type="SUPFAM" id="SSF52047">
    <property type="entry name" value="RNI-like"/>
    <property type="match status" value="1"/>
</dbReference>
<dbReference type="Proteomes" id="UP000663853">
    <property type="component" value="Unassembled WGS sequence"/>
</dbReference>
<comment type="caution">
    <text evidence="1">The sequence shown here is derived from an EMBL/GenBank/DDBJ whole genome shotgun (WGS) entry which is preliminary data.</text>
</comment>
<dbReference type="InterPro" id="IPR032675">
    <property type="entry name" value="LRR_dom_sf"/>
</dbReference>
<accession>A0A8H3BU75</accession>
<dbReference type="Gene3D" id="3.80.10.10">
    <property type="entry name" value="Ribonuclease Inhibitor"/>
    <property type="match status" value="1"/>
</dbReference>
<reference evidence="1" key="1">
    <citation type="submission" date="2021-01" db="EMBL/GenBank/DDBJ databases">
        <authorList>
            <person name="Kaushik A."/>
        </authorList>
    </citation>
    <scope>NUCLEOTIDE SEQUENCE</scope>
    <source>
        <strain evidence="1">AG6-10EEA</strain>
    </source>
</reference>
<evidence type="ECO:0000313" key="2">
    <source>
        <dbReference type="Proteomes" id="UP000663853"/>
    </source>
</evidence>
<protein>
    <submittedName>
        <fullName evidence="1">Uncharacterized protein</fullName>
    </submittedName>
</protein>
<proteinExistence type="predicted"/>
<gene>
    <name evidence="1" type="ORF">RDB_LOCUS68651</name>
</gene>